<dbReference type="STRING" id="79200.A0A175YD87"/>
<reference evidence="2" key="1">
    <citation type="journal article" date="2016" name="Nat. Genet.">
        <title>A high-quality carrot genome assembly provides new insights into carotenoid accumulation and asterid genome evolution.</title>
        <authorList>
            <person name="Iorizzo M."/>
            <person name="Ellison S."/>
            <person name="Senalik D."/>
            <person name="Zeng P."/>
            <person name="Satapoomin P."/>
            <person name="Huang J."/>
            <person name="Bowman M."/>
            <person name="Iovene M."/>
            <person name="Sanseverino W."/>
            <person name="Cavagnaro P."/>
            <person name="Yildiz M."/>
            <person name="Macko-Podgorni A."/>
            <person name="Moranska E."/>
            <person name="Grzebelus E."/>
            <person name="Grzebelus D."/>
            <person name="Ashrafi H."/>
            <person name="Zheng Z."/>
            <person name="Cheng S."/>
            <person name="Spooner D."/>
            <person name="Van Deynze A."/>
            <person name="Simon P."/>
        </authorList>
    </citation>
    <scope>NUCLEOTIDE SEQUENCE [LARGE SCALE GENOMIC DNA]</scope>
    <source>
        <tissue evidence="2">Leaf</tissue>
    </source>
</reference>
<dbReference type="PROSITE" id="PS50222">
    <property type="entry name" value="EF_HAND_2"/>
    <property type="match status" value="1"/>
</dbReference>
<dbReference type="AlphaFoldDB" id="A0A175YD87"/>
<keyword evidence="4" id="KW-1185">Reference proteome</keyword>
<reference evidence="3" key="2">
    <citation type="submission" date="2022-03" db="EMBL/GenBank/DDBJ databases">
        <title>Draft title - Genomic analysis of global carrot germplasm unveils the trajectory of domestication and the origin of high carotenoid orange carrot.</title>
        <authorList>
            <person name="Iorizzo M."/>
            <person name="Ellison S."/>
            <person name="Senalik D."/>
            <person name="Macko-Podgorni A."/>
            <person name="Grzebelus D."/>
            <person name="Bostan H."/>
            <person name="Rolling W."/>
            <person name="Curaba J."/>
            <person name="Simon P."/>
        </authorList>
    </citation>
    <scope>NUCLEOTIDE SEQUENCE</scope>
    <source>
        <tissue evidence="3">Leaf</tissue>
    </source>
</reference>
<proteinExistence type="predicted"/>
<evidence type="ECO:0000313" key="2">
    <source>
        <dbReference type="EMBL" id="KZM81576.1"/>
    </source>
</evidence>
<organism evidence="2">
    <name type="scientific">Daucus carota subsp. sativus</name>
    <name type="common">Carrot</name>
    <dbReference type="NCBI Taxonomy" id="79200"/>
    <lineage>
        <taxon>Eukaryota</taxon>
        <taxon>Viridiplantae</taxon>
        <taxon>Streptophyta</taxon>
        <taxon>Embryophyta</taxon>
        <taxon>Tracheophyta</taxon>
        <taxon>Spermatophyta</taxon>
        <taxon>Magnoliopsida</taxon>
        <taxon>eudicotyledons</taxon>
        <taxon>Gunneridae</taxon>
        <taxon>Pentapetalae</taxon>
        <taxon>asterids</taxon>
        <taxon>campanulids</taxon>
        <taxon>Apiales</taxon>
        <taxon>Apiaceae</taxon>
        <taxon>Apioideae</taxon>
        <taxon>Scandiceae</taxon>
        <taxon>Daucinae</taxon>
        <taxon>Daucus</taxon>
        <taxon>Daucus sect. Daucus</taxon>
    </lineage>
</organism>
<dbReference type="Gramene" id="KZM81576">
    <property type="protein sequence ID" value="KZM81576"/>
    <property type="gene ID" value="DCAR_029189"/>
</dbReference>
<dbReference type="EMBL" id="CP093351">
    <property type="protein sequence ID" value="WOH14050.1"/>
    <property type="molecule type" value="Genomic_DNA"/>
</dbReference>
<dbReference type="Gene3D" id="1.10.238.10">
    <property type="entry name" value="EF-hand"/>
    <property type="match status" value="1"/>
</dbReference>
<protein>
    <recommendedName>
        <fullName evidence="1">EF-hand domain-containing protein</fullName>
    </recommendedName>
</protein>
<dbReference type="OMA" id="GNGWRER"/>
<feature type="domain" description="EF-hand" evidence="1">
    <location>
        <begin position="66"/>
        <end position="101"/>
    </location>
</feature>
<dbReference type="Pfam" id="PF25284">
    <property type="entry name" value="DUF7874"/>
    <property type="match status" value="1"/>
</dbReference>
<accession>A0A175YD87</accession>
<dbReference type="InterPro" id="IPR011992">
    <property type="entry name" value="EF-hand-dom_pair"/>
</dbReference>
<sequence>MGQILDKFKGKEWRQKQVKKISDKFFDCLETETGKPSPTFEDLYIAVLLTFNELNKRLPGPHVDPPTKERVRDLMRECDMNLDQELDREEFERFMTELTAETLVVVSQGLIISMAVAPAVALLTKRATEGLPHVGKVVRRIPSSVYASLVTLAVVMFQKSMRSVE</sequence>
<dbReference type="OrthoDB" id="47513at2759"/>
<name>A0A175YD87_DAUCS</name>
<dbReference type="Proteomes" id="UP000077755">
    <property type="component" value="Chromosome 9"/>
</dbReference>
<evidence type="ECO:0000313" key="4">
    <source>
        <dbReference type="Proteomes" id="UP000077755"/>
    </source>
</evidence>
<dbReference type="KEGG" id="dcr:108202711"/>
<dbReference type="SUPFAM" id="SSF47473">
    <property type="entry name" value="EF-hand"/>
    <property type="match status" value="1"/>
</dbReference>
<evidence type="ECO:0000313" key="3">
    <source>
        <dbReference type="EMBL" id="WOH14050.1"/>
    </source>
</evidence>
<gene>
    <name evidence="2" type="ORF">DCAR_029189</name>
    <name evidence="3" type="ORF">DCAR_0933566</name>
</gene>
<dbReference type="InterPro" id="IPR002048">
    <property type="entry name" value="EF_hand_dom"/>
</dbReference>
<evidence type="ECO:0000259" key="1">
    <source>
        <dbReference type="PROSITE" id="PS50222"/>
    </source>
</evidence>
<dbReference type="InterPro" id="IPR057196">
    <property type="entry name" value="DUF7874"/>
</dbReference>
<dbReference type="EMBL" id="LNRQ01000009">
    <property type="protein sequence ID" value="KZM81576.1"/>
    <property type="molecule type" value="Genomic_DNA"/>
</dbReference>
<dbReference type="GO" id="GO:0005509">
    <property type="term" value="F:calcium ion binding"/>
    <property type="evidence" value="ECO:0007669"/>
    <property type="project" value="InterPro"/>
</dbReference>
<dbReference type="PANTHER" id="PTHR37754">
    <property type="entry name" value="CALCIUM ION-BINDING PROTEIN"/>
    <property type="match status" value="1"/>
</dbReference>
<dbReference type="PANTHER" id="PTHR37754:SF4">
    <property type="entry name" value="EF-HAND DOMAIN-CONTAINING PROTEIN"/>
    <property type="match status" value="1"/>
</dbReference>